<dbReference type="PRINTS" id="PR00171">
    <property type="entry name" value="SUGRTRNSPORT"/>
</dbReference>
<organism evidence="17 18">
    <name type="scientific">Stephanodiscus triporus</name>
    <dbReference type="NCBI Taxonomy" id="2934178"/>
    <lineage>
        <taxon>Eukaryota</taxon>
        <taxon>Sar</taxon>
        <taxon>Stramenopiles</taxon>
        <taxon>Ochrophyta</taxon>
        <taxon>Bacillariophyta</taxon>
        <taxon>Coscinodiscophyceae</taxon>
        <taxon>Thalassiosirophycidae</taxon>
        <taxon>Stephanodiscales</taxon>
        <taxon>Stephanodiscaceae</taxon>
        <taxon>Stephanodiscus</taxon>
    </lineage>
</organism>
<protein>
    <recommendedName>
        <fullName evidence="13">Hexose transporter 1</fullName>
    </recommendedName>
</protein>
<comment type="subunit">
    <text evidence="2">Homodimer.</text>
</comment>
<evidence type="ECO:0000256" key="5">
    <source>
        <dbReference type="ARBA" id="ARBA00022989"/>
    </source>
</evidence>
<feature type="transmembrane region" description="Helical" evidence="15">
    <location>
        <begin position="441"/>
        <end position="462"/>
    </location>
</feature>
<dbReference type="InterPro" id="IPR003663">
    <property type="entry name" value="Sugar/inositol_transpt"/>
</dbReference>
<dbReference type="SUPFAM" id="SSF103473">
    <property type="entry name" value="MFS general substrate transporter"/>
    <property type="match status" value="1"/>
</dbReference>
<dbReference type="GO" id="GO:0016020">
    <property type="term" value="C:membrane"/>
    <property type="evidence" value="ECO:0007669"/>
    <property type="project" value="UniProtKB-SubCell"/>
</dbReference>
<feature type="transmembrane region" description="Helical" evidence="15">
    <location>
        <begin position="562"/>
        <end position="584"/>
    </location>
</feature>
<dbReference type="EMBL" id="JALLAZ020000425">
    <property type="protein sequence ID" value="KAL3795417.1"/>
    <property type="molecule type" value="Genomic_DNA"/>
</dbReference>
<dbReference type="Pfam" id="PF00083">
    <property type="entry name" value="Sugar_tr"/>
    <property type="match status" value="1"/>
</dbReference>
<feature type="compositionally biased region" description="Acidic residues" evidence="14">
    <location>
        <begin position="78"/>
        <end position="89"/>
    </location>
</feature>
<proteinExistence type="predicted"/>
<keyword evidence="18" id="KW-1185">Reference proteome</keyword>
<sequence>MKGRGLDVPLLGTDIAPPDPPSSPPSSSSSAMRGGSIYPSGGRTVADGYSRTDQRLPVATSTTPVAPPLDFDYNDGVADPDFDNDDDDDRANGAYGSTHDGDDEHDDDGCPPRPNETGVDRHLPHPDRPLLLQTHEGEHRRDHGDLSSALKVTRSTKLYALCASLNSCNLGYDIGVNTCAGPLLQSSMGLTDLQVEVFMGSLNLFAMVGALTSHWVSDRLGRRWAFRIAAVGFVFGTVVQSGAGGYASLMLGRAFVGYGVGFGLAVDPVYIGEISQAAHRGQLVTWSEIATNVGILLGFASGLIFADVDDGVAWRLMFALGAILPCVVIYVSTFVIPESPRWLVSKDRDEEAKEVLKMVYPDGYDVDVIVHDIKEGIEKEAMAEHAVGWDVILFPTPAFKRMLLVGIGTAVAQQAVGIDAIQYFLVYILDESGIKSRSAQTGILIALGLIKLTVIVLAGHLFDRKGRRPLLFVSLIGMSVSLLLVSMGFVGNANGAGFAVFGLALYLAFFSLGMGPGAWLIPSEVFSTLIRAKAMSVATFMNRVTATIMASTFLSVANAMSWAGFFIMMSIVCLIILGWMFAYLPETKGRSLEDMSQYFAEITGDRSIFEAEELLHQSDDPPLAPEGTTPAVAESAKRTSLKPTAFEKPPPEDAHVIGTMA</sequence>
<dbReference type="GO" id="GO:0055085">
    <property type="term" value="P:transmembrane transport"/>
    <property type="evidence" value="ECO:0007669"/>
    <property type="project" value="UniProtKB-ARBA"/>
</dbReference>
<evidence type="ECO:0000313" key="17">
    <source>
        <dbReference type="EMBL" id="KAL3795417.1"/>
    </source>
</evidence>
<evidence type="ECO:0000256" key="9">
    <source>
        <dbReference type="ARBA" id="ARBA00044656"/>
    </source>
</evidence>
<dbReference type="InterPro" id="IPR050814">
    <property type="entry name" value="Myo-inositol_Transporter"/>
</dbReference>
<dbReference type="InterPro" id="IPR036259">
    <property type="entry name" value="MFS_trans_sf"/>
</dbReference>
<feature type="transmembrane region" description="Helical" evidence="15">
    <location>
        <begin position="228"/>
        <end position="249"/>
    </location>
</feature>
<feature type="transmembrane region" description="Helical" evidence="15">
    <location>
        <begin position="496"/>
        <end position="522"/>
    </location>
</feature>
<feature type="transmembrane region" description="Helical" evidence="15">
    <location>
        <begin position="469"/>
        <end position="490"/>
    </location>
</feature>
<keyword evidence="6 15" id="KW-0472">Membrane</keyword>
<dbReference type="PROSITE" id="PS50850">
    <property type="entry name" value="MFS"/>
    <property type="match status" value="1"/>
</dbReference>
<keyword evidence="5 15" id="KW-1133">Transmembrane helix</keyword>
<evidence type="ECO:0000256" key="14">
    <source>
        <dbReference type="SAM" id="MobiDB-lite"/>
    </source>
</evidence>
<feature type="transmembrane region" description="Helical" evidence="15">
    <location>
        <begin position="403"/>
        <end position="429"/>
    </location>
</feature>
<feature type="transmembrane region" description="Helical" evidence="15">
    <location>
        <begin position="255"/>
        <end position="271"/>
    </location>
</feature>
<comment type="catalytic activity">
    <reaction evidence="9">
        <text>D-xylose(out) = D-xylose(in)</text>
        <dbReference type="Rhea" id="RHEA:78427"/>
        <dbReference type="ChEBI" id="CHEBI:53455"/>
    </reaction>
    <physiologicalReaction direction="left-to-right" evidence="9">
        <dbReference type="Rhea" id="RHEA:78428"/>
    </physiologicalReaction>
</comment>
<reference evidence="17 18" key="1">
    <citation type="submission" date="2024-10" db="EMBL/GenBank/DDBJ databases">
        <title>Updated reference genomes for cyclostephanoid diatoms.</title>
        <authorList>
            <person name="Roberts W.R."/>
            <person name="Alverson A.J."/>
        </authorList>
    </citation>
    <scope>NUCLEOTIDE SEQUENCE [LARGE SCALE GENOMIC DNA]</scope>
    <source>
        <strain evidence="17 18">AJA276-08</strain>
    </source>
</reference>
<evidence type="ECO:0000256" key="7">
    <source>
        <dbReference type="ARBA" id="ARBA00044637"/>
    </source>
</evidence>
<evidence type="ECO:0000256" key="12">
    <source>
        <dbReference type="ARBA" id="ARBA00044710"/>
    </source>
</evidence>
<comment type="catalytic activity">
    <reaction evidence="12">
        <text>D-fructose(out) = D-fructose(in)</text>
        <dbReference type="Rhea" id="RHEA:60372"/>
        <dbReference type="ChEBI" id="CHEBI:37721"/>
    </reaction>
    <physiologicalReaction direction="left-to-right" evidence="12">
        <dbReference type="Rhea" id="RHEA:60373"/>
    </physiologicalReaction>
</comment>
<name>A0ABD3Q501_9STRA</name>
<dbReference type="PANTHER" id="PTHR48020">
    <property type="entry name" value="PROTON MYO-INOSITOL COTRANSPORTER"/>
    <property type="match status" value="1"/>
</dbReference>
<gene>
    <name evidence="17" type="ORF">ACHAW5_006991</name>
</gene>
<feature type="compositionally biased region" description="Basic and acidic residues" evidence="14">
    <location>
        <begin position="118"/>
        <end position="128"/>
    </location>
</feature>
<keyword evidence="3" id="KW-0813">Transport</keyword>
<evidence type="ECO:0000256" key="15">
    <source>
        <dbReference type="SAM" id="Phobius"/>
    </source>
</evidence>
<dbReference type="Proteomes" id="UP001530315">
    <property type="component" value="Unassembled WGS sequence"/>
</dbReference>
<feature type="transmembrane region" description="Helical" evidence="15">
    <location>
        <begin position="283"/>
        <end position="306"/>
    </location>
</feature>
<dbReference type="InterPro" id="IPR020846">
    <property type="entry name" value="MFS_dom"/>
</dbReference>
<comment type="caution">
    <text evidence="17">The sequence shown here is derived from an EMBL/GenBank/DDBJ whole genome shotgun (WGS) entry which is preliminary data.</text>
</comment>
<feature type="transmembrane region" description="Helical" evidence="15">
    <location>
        <begin position="534"/>
        <end position="556"/>
    </location>
</feature>
<evidence type="ECO:0000256" key="10">
    <source>
        <dbReference type="ARBA" id="ARBA00044662"/>
    </source>
</evidence>
<evidence type="ECO:0000256" key="13">
    <source>
        <dbReference type="ARBA" id="ARBA00044780"/>
    </source>
</evidence>
<evidence type="ECO:0000256" key="2">
    <source>
        <dbReference type="ARBA" id="ARBA00011738"/>
    </source>
</evidence>
<dbReference type="GO" id="GO:0005737">
    <property type="term" value="C:cytoplasm"/>
    <property type="evidence" value="ECO:0007669"/>
    <property type="project" value="UniProtKB-ARBA"/>
</dbReference>
<feature type="domain" description="Major facilitator superfamily (MFS) profile" evidence="16">
    <location>
        <begin position="159"/>
        <end position="588"/>
    </location>
</feature>
<comment type="catalytic activity">
    <reaction evidence="7">
        <text>D-galactose(in) = D-galactose(out)</text>
        <dbReference type="Rhea" id="RHEA:34915"/>
        <dbReference type="ChEBI" id="CHEBI:4139"/>
    </reaction>
    <physiologicalReaction direction="right-to-left" evidence="7">
        <dbReference type="Rhea" id="RHEA:34917"/>
    </physiologicalReaction>
</comment>
<dbReference type="NCBIfam" id="TIGR00879">
    <property type="entry name" value="SP"/>
    <property type="match status" value="1"/>
</dbReference>
<comment type="subcellular location">
    <subcellularLocation>
        <location evidence="1">Membrane</location>
        <topology evidence="1">Multi-pass membrane protein</topology>
    </subcellularLocation>
</comment>
<feature type="region of interest" description="Disordered" evidence="14">
    <location>
        <begin position="1"/>
        <end position="129"/>
    </location>
</feature>
<feature type="region of interest" description="Disordered" evidence="14">
    <location>
        <begin position="618"/>
        <end position="661"/>
    </location>
</feature>
<feature type="transmembrane region" description="Helical" evidence="15">
    <location>
        <begin position="312"/>
        <end position="336"/>
    </location>
</feature>
<evidence type="ECO:0000256" key="8">
    <source>
        <dbReference type="ARBA" id="ARBA00044648"/>
    </source>
</evidence>
<evidence type="ECO:0000256" key="4">
    <source>
        <dbReference type="ARBA" id="ARBA00022692"/>
    </source>
</evidence>
<feature type="transmembrane region" description="Helical" evidence="15">
    <location>
        <begin position="197"/>
        <end position="216"/>
    </location>
</feature>
<comment type="catalytic activity">
    <reaction evidence="10">
        <text>D-mannose(out) = D-mannose(in)</text>
        <dbReference type="Rhea" id="RHEA:78391"/>
        <dbReference type="ChEBI" id="CHEBI:4208"/>
    </reaction>
    <physiologicalReaction direction="left-to-right" evidence="10">
        <dbReference type="Rhea" id="RHEA:78392"/>
    </physiologicalReaction>
</comment>
<dbReference type="FunFam" id="1.20.1250.20:FF:000118">
    <property type="entry name" value="D-xylose-proton symporter-like 3, chloroplastic"/>
    <property type="match status" value="1"/>
</dbReference>
<evidence type="ECO:0000256" key="11">
    <source>
        <dbReference type="ARBA" id="ARBA00044668"/>
    </source>
</evidence>
<dbReference type="AlphaFoldDB" id="A0ABD3Q501"/>
<dbReference type="Gene3D" id="1.20.1250.20">
    <property type="entry name" value="MFS general substrate transporter like domains"/>
    <property type="match status" value="1"/>
</dbReference>
<keyword evidence="4 15" id="KW-0812">Transmembrane</keyword>
<evidence type="ECO:0000256" key="1">
    <source>
        <dbReference type="ARBA" id="ARBA00004141"/>
    </source>
</evidence>
<comment type="catalytic activity">
    <reaction evidence="8">
        <text>D-glucose(out) = D-glucose(in)</text>
        <dbReference type="Rhea" id="RHEA:60376"/>
        <dbReference type="ChEBI" id="CHEBI:4167"/>
    </reaction>
    <physiologicalReaction direction="left-to-right" evidence="8">
        <dbReference type="Rhea" id="RHEA:60377"/>
    </physiologicalReaction>
</comment>
<comment type="catalytic activity">
    <reaction evidence="11">
        <text>D-glucosamine(out) = D-glucosamine(in)</text>
        <dbReference type="Rhea" id="RHEA:78423"/>
        <dbReference type="ChEBI" id="CHEBI:58723"/>
    </reaction>
    <physiologicalReaction direction="left-to-right" evidence="11">
        <dbReference type="Rhea" id="RHEA:78424"/>
    </physiologicalReaction>
</comment>
<evidence type="ECO:0000313" key="18">
    <source>
        <dbReference type="Proteomes" id="UP001530315"/>
    </source>
</evidence>
<dbReference type="InterPro" id="IPR005828">
    <property type="entry name" value="MFS_sugar_transport-like"/>
</dbReference>
<evidence type="ECO:0000256" key="3">
    <source>
        <dbReference type="ARBA" id="ARBA00022448"/>
    </source>
</evidence>
<dbReference type="PANTHER" id="PTHR48020:SF49">
    <property type="entry name" value="SUGAR TRANSPORTER"/>
    <property type="match status" value="1"/>
</dbReference>
<evidence type="ECO:0000259" key="16">
    <source>
        <dbReference type="PROSITE" id="PS50850"/>
    </source>
</evidence>
<accession>A0ABD3Q501</accession>
<evidence type="ECO:0000256" key="6">
    <source>
        <dbReference type="ARBA" id="ARBA00023136"/>
    </source>
</evidence>